<dbReference type="Gene3D" id="3.40.630.30">
    <property type="match status" value="1"/>
</dbReference>
<dbReference type="InterPro" id="IPR000182">
    <property type="entry name" value="GNAT_dom"/>
</dbReference>
<dbReference type="RefSeq" id="WP_268116107.1">
    <property type="nucleotide sequence ID" value="NZ_CP113524.1"/>
</dbReference>
<dbReference type="PROSITE" id="PS51186">
    <property type="entry name" value="GNAT"/>
    <property type="match status" value="1"/>
</dbReference>
<reference evidence="2" key="1">
    <citation type="submission" date="2022-11" db="EMBL/GenBank/DDBJ databases">
        <title>Lacrimispora xylanolytica sy1, complete genome.</title>
        <authorList>
            <person name="Choi S."/>
        </authorList>
    </citation>
    <scope>NUCLEOTIDE SEQUENCE</scope>
    <source>
        <strain evidence="2">Sy1</strain>
    </source>
</reference>
<dbReference type="SUPFAM" id="SSF55729">
    <property type="entry name" value="Acyl-CoA N-acyltransferases (Nat)"/>
    <property type="match status" value="1"/>
</dbReference>
<feature type="domain" description="N-acetyltransferase" evidence="1">
    <location>
        <begin position="149"/>
        <end position="310"/>
    </location>
</feature>
<gene>
    <name evidence="2" type="ORF">OW255_06840</name>
</gene>
<dbReference type="EMBL" id="CP113524">
    <property type="protein sequence ID" value="WAJ25217.1"/>
    <property type="molecule type" value="Genomic_DNA"/>
</dbReference>
<dbReference type="Proteomes" id="UP001163115">
    <property type="component" value="Chromosome"/>
</dbReference>
<dbReference type="CDD" id="cd04301">
    <property type="entry name" value="NAT_SF"/>
    <property type="match status" value="1"/>
</dbReference>
<accession>A0ABY7AFH7</accession>
<protein>
    <submittedName>
        <fullName evidence="2">N-acetyltransferase</fullName>
    </submittedName>
</protein>
<keyword evidence="3" id="KW-1185">Reference proteome</keyword>
<dbReference type="InterPro" id="IPR016181">
    <property type="entry name" value="Acyl_CoA_acyltransferase"/>
</dbReference>
<proteinExistence type="predicted"/>
<evidence type="ECO:0000259" key="1">
    <source>
        <dbReference type="PROSITE" id="PS51186"/>
    </source>
</evidence>
<evidence type="ECO:0000313" key="3">
    <source>
        <dbReference type="Proteomes" id="UP001163115"/>
    </source>
</evidence>
<sequence>MKYRFDFYKKEYFDDIEELILNSYQWENPTFGLSRLEFTNGLHPSFLRYSNVWERTVGVYFLDNTIFACAMNEGNDDGTVFFLFREKKFAQDKELLNDMIHFAKTTMSCVEDKNKIKRFVRILIPEWNVTLSKLILEEGFVKEEWGERIRIRTFDPYPYPVKLPEGYRFADGNETPAFYLANVHMASFNYSIREVPDCAKAFFEMRKEKHYDPYLDLCILDPQNRPVAMAIIWYDKRMPYSELEPLGVAFWERRKGLATALLNEASNRVMEKYPDCKGMTGGDQPFYEETGYYVTDHVPAYRYDMEIYPSWDERSRKKI</sequence>
<name>A0ABY7AFH7_9FIRM</name>
<organism evidence="2 3">
    <name type="scientific">Lacrimispora xylanolytica</name>
    <dbReference type="NCBI Taxonomy" id="29375"/>
    <lineage>
        <taxon>Bacteria</taxon>
        <taxon>Bacillati</taxon>
        <taxon>Bacillota</taxon>
        <taxon>Clostridia</taxon>
        <taxon>Lachnospirales</taxon>
        <taxon>Lachnospiraceae</taxon>
        <taxon>Lacrimispora</taxon>
    </lineage>
</organism>
<evidence type="ECO:0000313" key="2">
    <source>
        <dbReference type="EMBL" id="WAJ25217.1"/>
    </source>
</evidence>